<reference evidence="1" key="1">
    <citation type="journal article" date="2019" name="PLoS Negl. Trop. Dis.">
        <title>Revisiting the worldwide diversity of Leptospira species in the environment.</title>
        <authorList>
            <person name="Vincent A.T."/>
            <person name="Schiettekatte O."/>
            <person name="Bourhy P."/>
            <person name="Veyrier F.J."/>
            <person name="Picardeau M."/>
        </authorList>
    </citation>
    <scope>NUCLEOTIDE SEQUENCE [LARGE SCALE GENOMIC DNA]</scope>
    <source>
        <strain evidence="1">SSS9</strain>
    </source>
</reference>
<dbReference type="Proteomes" id="UP000297453">
    <property type="component" value="Unassembled WGS sequence"/>
</dbReference>
<dbReference type="OrthoDB" id="340118at2"/>
<protein>
    <recommendedName>
        <fullName evidence="3">Porin</fullName>
    </recommendedName>
</protein>
<organism evidence="1 2">
    <name type="scientific">Leptospira semungkisensis</name>
    <dbReference type="NCBI Taxonomy" id="2484985"/>
    <lineage>
        <taxon>Bacteria</taxon>
        <taxon>Pseudomonadati</taxon>
        <taxon>Spirochaetota</taxon>
        <taxon>Spirochaetia</taxon>
        <taxon>Leptospirales</taxon>
        <taxon>Leptospiraceae</taxon>
        <taxon>Leptospira</taxon>
    </lineage>
</organism>
<comment type="caution">
    <text evidence="1">The sequence shown here is derived from an EMBL/GenBank/DDBJ whole genome shotgun (WGS) entry which is preliminary data.</text>
</comment>
<dbReference type="RefSeq" id="WP_135589314.1">
    <property type="nucleotide sequence ID" value="NZ_RQEP01000019.1"/>
</dbReference>
<proteinExistence type="predicted"/>
<sequence>MKKIFFFTLILIAADLYSQVPSSKLPGLKFYFQWILFRDQGREKHPNEDTAGRFSGNAQPLGFGFIYRKESNEYKTHLEWVGIKASEDNLVLLPGRNSYIGILKNRFLWGLGRRSDPESFPAWTSWTDGVEGVFVENLDPNLKIRFDLLDLYRGFPLWENSWLRLQGREQFLSKEASDALLVQDKNHSRSNESRYRTGFLIQGNKNDEFVYHFQIRYLSLGDWGRFGEDKKESRSGKEDGDKDYLVEWKFGFGYIWKYFYLSCDFFLSRGIDKTAWNPSRPERSLPISGEAVRFDTGFYLKDSKISFFGFLPDQEKRKSNGEILELGFVGMGNSPISNPILQQIWGFYPSSWVTSSGLEREETKYPTKRPAGLIGLRSEWMGQGFQFGVHFTYISFFKEDIASSGAWIFSKRILSHSFLREGGLSLGWIPKGESMPVLQVEAGGFETDLNVGLRNWYLLLQMKAVWE</sequence>
<evidence type="ECO:0000313" key="1">
    <source>
        <dbReference type="EMBL" id="TGJ99223.1"/>
    </source>
</evidence>
<dbReference type="AlphaFoldDB" id="A0A4R9FLF8"/>
<evidence type="ECO:0008006" key="3">
    <source>
        <dbReference type="Google" id="ProtNLM"/>
    </source>
</evidence>
<gene>
    <name evidence="1" type="ORF">EHO59_15205</name>
</gene>
<dbReference type="NCBIfam" id="NF047476">
    <property type="entry name" value="LA_2168_fam"/>
    <property type="match status" value="1"/>
</dbReference>
<name>A0A4R9FLF8_9LEPT</name>
<evidence type="ECO:0000313" key="2">
    <source>
        <dbReference type="Proteomes" id="UP000297453"/>
    </source>
</evidence>
<accession>A0A4R9FLF8</accession>
<dbReference type="EMBL" id="RQEP01000019">
    <property type="protein sequence ID" value="TGJ99223.1"/>
    <property type="molecule type" value="Genomic_DNA"/>
</dbReference>
<keyword evidence="2" id="KW-1185">Reference proteome</keyword>